<dbReference type="InterPro" id="IPR013694">
    <property type="entry name" value="VIT"/>
</dbReference>
<evidence type="ECO:0000313" key="5">
    <source>
        <dbReference type="Proteomes" id="UP000192578"/>
    </source>
</evidence>
<feature type="region of interest" description="Disordered" evidence="1">
    <location>
        <begin position="554"/>
        <end position="577"/>
    </location>
</feature>
<dbReference type="Gene3D" id="3.40.50.410">
    <property type="entry name" value="von Willebrand factor, type A domain"/>
    <property type="match status" value="1"/>
</dbReference>
<evidence type="ECO:0000259" key="3">
    <source>
        <dbReference type="PROSITE" id="PS51468"/>
    </source>
</evidence>
<accession>A0A1W0X6M7</accession>
<dbReference type="InterPro" id="IPR036465">
    <property type="entry name" value="vWFA_dom_sf"/>
</dbReference>
<dbReference type="PANTHER" id="PTHR45737">
    <property type="entry name" value="VON WILLEBRAND FACTOR A DOMAIN-CONTAINING PROTEIN 5A"/>
    <property type="match status" value="1"/>
</dbReference>
<dbReference type="InterPro" id="IPR002035">
    <property type="entry name" value="VWF_A"/>
</dbReference>
<dbReference type="AlphaFoldDB" id="A0A1W0X6M7"/>
<feature type="compositionally biased region" description="Low complexity" evidence="1">
    <location>
        <begin position="563"/>
        <end position="577"/>
    </location>
</feature>
<dbReference type="EMBL" id="MTYJ01000014">
    <property type="protein sequence ID" value="OQV22972.1"/>
    <property type="molecule type" value="Genomic_DNA"/>
</dbReference>
<reference evidence="5" key="1">
    <citation type="submission" date="2017-01" db="EMBL/GenBank/DDBJ databases">
        <title>Comparative genomics of anhydrobiosis in the tardigrade Hypsibius dujardini.</title>
        <authorList>
            <person name="Yoshida Y."/>
            <person name="Koutsovoulos G."/>
            <person name="Laetsch D."/>
            <person name="Stevens L."/>
            <person name="Kumar S."/>
            <person name="Horikawa D."/>
            <person name="Ishino K."/>
            <person name="Komine S."/>
            <person name="Tomita M."/>
            <person name="Blaxter M."/>
            <person name="Arakawa K."/>
        </authorList>
    </citation>
    <scope>NUCLEOTIDE SEQUENCE [LARGE SCALE GENOMIC DNA]</scope>
    <source>
        <strain evidence="5">Z151</strain>
    </source>
</reference>
<dbReference type="SUPFAM" id="SSF53300">
    <property type="entry name" value="vWA-like"/>
    <property type="match status" value="1"/>
</dbReference>
<organism evidence="4 5">
    <name type="scientific">Hypsibius exemplaris</name>
    <name type="common">Freshwater tardigrade</name>
    <dbReference type="NCBI Taxonomy" id="2072580"/>
    <lineage>
        <taxon>Eukaryota</taxon>
        <taxon>Metazoa</taxon>
        <taxon>Ecdysozoa</taxon>
        <taxon>Tardigrada</taxon>
        <taxon>Eutardigrada</taxon>
        <taxon>Parachela</taxon>
        <taxon>Hypsibioidea</taxon>
        <taxon>Hypsibiidae</taxon>
        <taxon>Hypsibius</taxon>
    </lineage>
</organism>
<dbReference type="PROSITE" id="PS51468">
    <property type="entry name" value="VIT"/>
    <property type="match status" value="1"/>
</dbReference>
<dbReference type="SMART" id="SM00327">
    <property type="entry name" value="VWA"/>
    <property type="match status" value="1"/>
</dbReference>
<evidence type="ECO:0000313" key="4">
    <source>
        <dbReference type="EMBL" id="OQV22972.1"/>
    </source>
</evidence>
<gene>
    <name evidence="4" type="ORF">BV898_03023</name>
</gene>
<name>A0A1W0X6M7_HYPEX</name>
<dbReference type="Proteomes" id="UP000192578">
    <property type="component" value="Unassembled WGS sequence"/>
</dbReference>
<comment type="caution">
    <text evidence="4">The sequence shown here is derived from an EMBL/GenBank/DDBJ whole genome shotgun (WGS) entry which is preliminary data.</text>
</comment>
<dbReference type="PANTHER" id="PTHR45737:SF6">
    <property type="entry name" value="VON WILLEBRAND FACTOR A DOMAIN-CONTAINING PROTEIN 5A"/>
    <property type="match status" value="1"/>
</dbReference>
<dbReference type="Pfam" id="PF13768">
    <property type="entry name" value="VWA_3"/>
    <property type="match status" value="1"/>
</dbReference>
<dbReference type="OrthoDB" id="1729737at2759"/>
<evidence type="ECO:0000256" key="1">
    <source>
        <dbReference type="SAM" id="MobiDB-lite"/>
    </source>
</evidence>
<feature type="domain" description="VIT" evidence="3">
    <location>
        <begin position="7"/>
        <end position="137"/>
    </location>
</feature>
<dbReference type="Pfam" id="PF08487">
    <property type="entry name" value="VIT"/>
    <property type="match status" value="1"/>
</dbReference>
<protein>
    <submittedName>
        <fullName evidence="4">von Willebrand factor A domain-containing protein 5A</fullName>
    </submittedName>
</protein>
<sequence>MVMNKTDGLCGLFVTETHATVPLTAVHYDVDITSFAARISINQTYKNAETNDLECVYGFPINDQAAIIGFTVTIEDRTLVSHFRKKDEAFQTYSAAIAQGYGAYLLDQSSWSDDTFVLSVGRLPPGKECIVSISYVLTLESVTETRMRLTIPMSLSPRYKPNSSTLSTGVVPPETYQSTVPYFATLSGTIQAISVISSVTSPTHPLAVTLLGPQTVSVAFGANQQLLDRDLVIEIEVKSNPEHHVEIERIGQDKYAAMYAFIPRATAEAKKFVNTELIFLVDCSGSMEGENKIQDATRAMQLFLRSIPEGCYFNFYRFGSTFESLFDLSQHYSADSFNKAKDYAEDTQANLGGTEILAPLQAIYATLPKAGFSRQLFILTDGQVSNTESVIELIRKNANNTRVFSFGLGQSPSRSLVNGIAMAGNGKAEFIKQGEVLEDKIGRNLNRALQPAVTDATVTWSGVKTVQSQPTALPPVFYGDRQLSFTVFELDPTVETSPKVVLRIGDLQTESVLGVKSVKITENPYVFKLAGRALIKELETSPASFGLAGSLQNRGSPTVKTQGTVGTTDGMTVGTPDGKTVGMTISLEEEITKISLEYGVMSKYVSLVAVETKNEQGRKQASTTMELREVPLQKVRPSKPLSGNGKKGGPSKILSRGKISEMFETNFVKKTGCLGADFVDGEAERPPQTPLNVLLDLQQWDGSWYFSAAVEAITKVSLAEAADAINKDLKVDDAVLATLLVMTYIAEKFPDQKNIWQAILNKAAFFLSKRSTEPAISAAEAALVALIKAK</sequence>
<evidence type="ECO:0000259" key="2">
    <source>
        <dbReference type="PROSITE" id="PS50234"/>
    </source>
</evidence>
<dbReference type="PROSITE" id="PS50234">
    <property type="entry name" value="VWFA"/>
    <property type="match status" value="1"/>
</dbReference>
<keyword evidence="5" id="KW-1185">Reference proteome</keyword>
<dbReference type="SMART" id="SM00609">
    <property type="entry name" value="VIT"/>
    <property type="match status" value="1"/>
</dbReference>
<proteinExistence type="predicted"/>
<feature type="domain" description="VWFA" evidence="2">
    <location>
        <begin position="276"/>
        <end position="445"/>
    </location>
</feature>